<sequence>MNFVGIGFGSRLVRGRRSLHGSSARRAIMMPALSPFMTQGTISRWLKKEGEEFQVGDILLQIESEYDTIYVEAENPGILRKILSPDGSTNVPIEQVIALVSKIPAESVHTQAPTPISTSLSQHTHLITGDAAIKDTSSLRMHNTTHSNRASALSGARAETQHASAPNTGRSRL</sequence>
<accession>A0A8H7D522</accession>
<keyword evidence="4" id="KW-1185">Reference proteome</keyword>
<dbReference type="PANTHER" id="PTHR23151:SF90">
    <property type="entry name" value="DIHYDROLIPOYLLYSINE-RESIDUE ACETYLTRANSFERASE COMPONENT OF PYRUVATE DEHYDROGENASE COMPLEX, MITOCHONDRIAL-RELATED"/>
    <property type="match status" value="1"/>
</dbReference>
<reference evidence="3" key="1">
    <citation type="submission" date="2020-05" db="EMBL/GenBank/DDBJ databases">
        <title>Mycena genomes resolve the evolution of fungal bioluminescence.</title>
        <authorList>
            <person name="Tsai I.J."/>
        </authorList>
    </citation>
    <scope>NUCLEOTIDE SEQUENCE</scope>
    <source>
        <strain evidence="3">160909Yilan</strain>
    </source>
</reference>
<dbReference type="Pfam" id="PF00364">
    <property type="entry name" value="Biotin_lipoyl"/>
    <property type="match status" value="1"/>
</dbReference>
<dbReference type="GO" id="GO:0016740">
    <property type="term" value="F:transferase activity"/>
    <property type="evidence" value="ECO:0007669"/>
    <property type="project" value="UniProtKB-KW"/>
</dbReference>
<dbReference type="Gene3D" id="2.40.50.100">
    <property type="match status" value="1"/>
</dbReference>
<dbReference type="OrthoDB" id="537444at2759"/>
<dbReference type="GO" id="GO:0005739">
    <property type="term" value="C:mitochondrion"/>
    <property type="evidence" value="ECO:0007669"/>
    <property type="project" value="TreeGrafter"/>
</dbReference>
<keyword evidence="3" id="KW-0808">Transferase</keyword>
<dbReference type="InterPro" id="IPR000089">
    <property type="entry name" value="Biotin_lipoyl"/>
</dbReference>
<gene>
    <name evidence="3" type="ORF">MSAN_01262100</name>
</gene>
<dbReference type="PROSITE" id="PS50968">
    <property type="entry name" value="BIOTINYL_LIPOYL"/>
    <property type="match status" value="1"/>
</dbReference>
<name>A0A8H7D522_9AGAR</name>
<dbReference type="SUPFAM" id="SSF51230">
    <property type="entry name" value="Single hybrid motif"/>
    <property type="match status" value="1"/>
</dbReference>
<dbReference type="InterPro" id="IPR011053">
    <property type="entry name" value="Single_hybrid_motif"/>
</dbReference>
<dbReference type="CDD" id="cd06849">
    <property type="entry name" value="lipoyl_domain"/>
    <property type="match status" value="1"/>
</dbReference>
<organism evidence="3 4">
    <name type="scientific">Mycena sanguinolenta</name>
    <dbReference type="NCBI Taxonomy" id="230812"/>
    <lineage>
        <taxon>Eukaryota</taxon>
        <taxon>Fungi</taxon>
        <taxon>Dikarya</taxon>
        <taxon>Basidiomycota</taxon>
        <taxon>Agaricomycotina</taxon>
        <taxon>Agaricomycetes</taxon>
        <taxon>Agaricomycetidae</taxon>
        <taxon>Agaricales</taxon>
        <taxon>Marasmiineae</taxon>
        <taxon>Mycenaceae</taxon>
        <taxon>Mycena</taxon>
    </lineage>
</organism>
<evidence type="ECO:0000313" key="4">
    <source>
        <dbReference type="Proteomes" id="UP000623467"/>
    </source>
</evidence>
<dbReference type="GO" id="GO:0006086">
    <property type="term" value="P:pyruvate decarboxylation to acetyl-CoA"/>
    <property type="evidence" value="ECO:0007669"/>
    <property type="project" value="InterPro"/>
</dbReference>
<dbReference type="EMBL" id="JACAZH010000009">
    <property type="protein sequence ID" value="KAF7359201.1"/>
    <property type="molecule type" value="Genomic_DNA"/>
</dbReference>
<feature type="compositionally biased region" description="Polar residues" evidence="1">
    <location>
        <begin position="161"/>
        <end position="173"/>
    </location>
</feature>
<proteinExistence type="predicted"/>
<feature type="domain" description="Lipoyl-binding" evidence="2">
    <location>
        <begin position="25"/>
        <end position="101"/>
    </location>
</feature>
<dbReference type="PANTHER" id="PTHR23151">
    <property type="entry name" value="DIHYDROLIPOAMIDE ACETYL/SUCCINYL-TRANSFERASE-RELATED"/>
    <property type="match status" value="1"/>
</dbReference>
<dbReference type="AlphaFoldDB" id="A0A8H7D522"/>
<evidence type="ECO:0000313" key="3">
    <source>
        <dbReference type="EMBL" id="KAF7359201.1"/>
    </source>
</evidence>
<protein>
    <submittedName>
        <fullName evidence="3">Dihydrolipoyllysine-residue acetyltransferase</fullName>
    </submittedName>
</protein>
<comment type="caution">
    <text evidence="3">The sequence shown here is derived from an EMBL/GenBank/DDBJ whole genome shotgun (WGS) entry which is preliminary data.</text>
</comment>
<evidence type="ECO:0000259" key="2">
    <source>
        <dbReference type="PROSITE" id="PS50968"/>
    </source>
</evidence>
<dbReference type="Proteomes" id="UP000623467">
    <property type="component" value="Unassembled WGS sequence"/>
</dbReference>
<dbReference type="InterPro" id="IPR045257">
    <property type="entry name" value="E2/Pdx1"/>
</dbReference>
<feature type="region of interest" description="Disordered" evidence="1">
    <location>
        <begin position="143"/>
        <end position="173"/>
    </location>
</feature>
<evidence type="ECO:0000256" key="1">
    <source>
        <dbReference type="SAM" id="MobiDB-lite"/>
    </source>
</evidence>
<dbReference type="GO" id="GO:0045254">
    <property type="term" value="C:pyruvate dehydrogenase complex"/>
    <property type="evidence" value="ECO:0007669"/>
    <property type="project" value="InterPro"/>
</dbReference>